<protein>
    <recommendedName>
        <fullName evidence="2">TpaE</fullName>
    </recommendedName>
</protein>
<evidence type="ECO:0008006" key="2">
    <source>
        <dbReference type="Google" id="ProtNLM"/>
    </source>
</evidence>
<proteinExistence type="predicted"/>
<dbReference type="SUPFAM" id="SSF69572">
    <property type="entry name" value="Activating enzymes of the ubiquitin-like proteins"/>
    <property type="match status" value="1"/>
</dbReference>
<dbReference type="GO" id="GO:0016491">
    <property type="term" value="F:oxidoreductase activity"/>
    <property type="evidence" value="ECO:0007669"/>
    <property type="project" value="InterPro"/>
</dbReference>
<dbReference type="EMBL" id="AP035884">
    <property type="protein sequence ID" value="BFP51285.1"/>
    <property type="molecule type" value="Genomic_DNA"/>
</dbReference>
<name>A0AB33KER9_9ACTN</name>
<organism evidence="1">
    <name type="scientific">Streptomyces sp. CMC78</name>
    <dbReference type="NCBI Taxonomy" id="3231512"/>
    <lineage>
        <taxon>Bacteria</taxon>
        <taxon>Bacillati</taxon>
        <taxon>Actinomycetota</taxon>
        <taxon>Actinomycetes</taxon>
        <taxon>Kitasatosporales</taxon>
        <taxon>Streptomycetaceae</taxon>
        <taxon>Streptomyces</taxon>
    </lineage>
</organism>
<dbReference type="AlphaFoldDB" id="A0AB33KER9"/>
<evidence type="ECO:0000313" key="1">
    <source>
        <dbReference type="EMBL" id="BFP51285.1"/>
    </source>
</evidence>
<dbReference type="KEGG" id="stcm:SCMC78_10920"/>
<dbReference type="InterPro" id="IPR035985">
    <property type="entry name" value="Ubiquitin-activating_enz"/>
</dbReference>
<reference evidence="1" key="1">
    <citation type="submission" date="2024-07" db="EMBL/GenBank/DDBJ databases">
        <title>Complete genome sequences of cellulolytic bacteria, Kitasatospora sp. CMC57 and Streptomyces sp. CMC78, isolated from Japanese agricultural soil.</title>
        <authorList>
            <person name="Hashimoto T."/>
            <person name="Ito M."/>
            <person name="Iwamoto M."/>
            <person name="Fukahori D."/>
            <person name="Shoda T."/>
            <person name="Sakoda M."/>
            <person name="Morohoshi T."/>
            <person name="Mitsuboshi M."/>
            <person name="Nishizawa T."/>
        </authorList>
    </citation>
    <scope>NUCLEOTIDE SEQUENCE</scope>
    <source>
        <strain evidence="1">CMC78</strain>
    </source>
</reference>
<dbReference type="GO" id="GO:0008641">
    <property type="term" value="F:ubiquitin-like modifier activating enzyme activity"/>
    <property type="evidence" value="ECO:0007669"/>
    <property type="project" value="InterPro"/>
</dbReference>
<gene>
    <name evidence="1" type="ORF">SCMC78_10920</name>
</gene>
<dbReference type="Gene3D" id="3.40.109.10">
    <property type="entry name" value="NADH Oxidase"/>
    <property type="match status" value="1"/>
</dbReference>
<dbReference type="Gene3D" id="3.40.50.720">
    <property type="entry name" value="NAD(P)-binding Rossmann-like Domain"/>
    <property type="match status" value="1"/>
</dbReference>
<accession>A0AB33KER9</accession>
<dbReference type="RefSeq" id="WP_398692008.1">
    <property type="nucleotide sequence ID" value="NZ_AP035884.1"/>
</dbReference>
<sequence>MNGGHRSRTNPRLPRGLVRFTASDAYVLEGGPSPAAFTGPGAQDVLPELCDLLDGTRSVSELATLLDLSTDDVDAAVATLAKQGLLEHVGRDRAVPDTVPAPVFDFLSRNTAFTGRVSSAEEAAERLARATVLVAGRGALADTLVDILADSGVRTEPLHDGGLPTRWAECAPERTDGWIPSVTVVGLLDGTPAVRRPLTEAHEAGLAWLAAGIGAGEGFVGPLTHRDHGCLSCTLDQLPGFDSPLTPLPALVGTIGGTVAADLIHALTGTGHVRASRQVIDVRWEEPDSASDGGLDISGRTIYRRPSCPSCGDPRLPREQLLPWRYEQDIADPPPHFWAPAVLRNPPDTKALEESDRSLPTCPSLPASDARLHPAILELTELLGATSGPAPATSRTTGVRRIVPTAGNLTSAQAFVVSRHPVTGLDSNAAWFDARAGRLVASGRVTSSEAAALFADLGLEPEHDRIVVWVGMVGKLATKYQDLALRLVHLDAGVVLTHAALTAQARGMSPLLVPRWDTAPVGAVLDLDSASETVTGIMAFGEVPA</sequence>
<dbReference type="InterPro" id="IPR000415">
    <property type="entry name" value="Nitroreductase-like"/>
</dbReference>